<dbReference type="InterPro" id="IPR046956">
    <property type="entry name" value="RLP23-like"/>
</dbReference>
<evidence type="ECO:0000256" key="2">
    <source>
        <dbReference type="ARBA" id="ARBA00009592"/>
    </source>
</evidence>
<feature type="transmembrane region" description="Helical" evidence="12">
    <location>
        <begin position="21"/>
        <end position="42"/>
    </location>
</feature>
<gene>
    <name evidence="15" type="ORF">VitviT2T_001459</name>
</gene>
<evidence type="ECO:0000259" key="14">
    <source>
        <dbReference type="Pfam" id="PF23598"/>
    </source>
</evidence>
<evidence type="ECO:0000256" key="10">
    <source>
        <dbReference type="ARBA" id="ARBA00023170"/>
    </source>
</evidence>
<dbReference type="InterPro" id="IPR055414">
    <property type="entry name" value="LRR_R13L4/SHOC2-like"/>
</dbReference>
<keyword evidence="10" id="KW-0675">Receptor</keyword>
<dbReference type="InterPro" id="IPR013210">
    <property type="entry name" value="LRR_N_plant-typ"/>
</dbReference>
<feature type="transmembrane region" description="Helical" evidence="12">
    <location>
        <begin position="944"/>
        <end position="968"/>
    </location>
</feature>
<dbReference type="SUPFAM" id="SSF52058">
    <property type="entry name" value="L domain-like"/>
    <property type="match status" value="3"/>
</dbReference>
<protein>
    <recommendedName>
        <fullName evidence="17">Leucine-rich repeat-containing N-terminal plant-type domain-containing protein</fullName>
    </recommendedName>
</protein>
<evidence type="ECO:0000256" key="11">
    <source>
        <dbReference type="ARBA" id="ARBA00023180"/>
    </source>
</evidence>
<evidence type="ECO:0008006" key="17">
    <source>
        <dbReference type="Google" id="ProtNLM"/>
    </source>
</evidence>
<evidence type="ECO:0000256" key="1">
    <source>
        <dbReference type="ARBA" id="ARBA00004251"/>
    </source>
</evidence>
<dbReference type="Pfam" id="PF23598">
    <property type="entry name" value="LRR_14"/>
    <property type="match status" value="2"/>
</dbReference>
<dbReference type="InterPro" id="IPR003591">
    <property type="entry name" value="Leu-rich_rpt_typical-subtyp"/>
</dbReference>
<evidence type="ECO:0000256" key="3">
    <source>
        <dbReference type="ARBA" id="ARBA00022475"/>
    </source>
</evidence>
<name>A0ABY9BFR2_VITVI</name>
<keyword evidence="8 12" id="KW-1133">Transmembrane helix</keyword>
<feature type="domain" description="Leucine-rich repeat-containing N-terminal plant-type" evidence="13">
    <location>
        <begin position="55"/>
        <end position="92"/>
    </location>
</feature>
<dbReference type="SMART" id="SM00365">
    <property type="entry name" value="LRR_SD22"/>
    <property type="match status" value="5"/>
</dbReference>
<dbReference type="Gene3D" id="3.80.10.10">
    <property type="entry name" value="Ribonuclease Inhibitor"/>
    <property type="match status" value="4"/>
</dbReference>
<comment type="similarity">
    <text evidence="2">Belongs to the RLP family.</text>
</comment>
<keyword evidence="7" id="KW-0677">Repeat</keyword>
<evidence type="ECO:0000256" key="8">
    <source>
        <dbReference type="ARBA" id="ARBA00022989"/>
    </source>
</evidence>
<organism evidence="15 16">
    <name type="scientific">Vitis vinifera</name>
    <name type="common">Grape</name>
    <dbReference type="NCBI Taxonomy" id="29760"/>
    <lineage>
        <taxon>Eukaryota</taxon>
        <taxon>Viridiplantae</taxon>
        <taxon>Streptophyta</taxon>
        <taxon>Embryophyta</taxon>
        <taxon>Tracheophyta</taxon>
        <taxon>Spermatophyta</taxon>
        <taxon>Magnoliopsida</taxon>
        <taxon>eudicotyledons</taxon>
        <taxon>Gunneridae</taxon>
        <taxon>Pentapetalae</taxon>
        <taxon>rosids</taxon>
        <taxon>Vitales</taxon>
        <taxon>Vitaceae</taxon>
        <taxon>Viteae</taxon>
        <taxon>Vitis</taxon>
    </lineage>
</organism>
<keyword evidence="9 12" id="KW-0472">Membrane</keyword>
<evidence type="ECO:0000256" key="7">
    <source>
        <dbReference type="ARBA" id="ARBA00022737"/>
    </source>
</evidence>
<dbReference type="Pfam" id="PF00560">
    <property type="entry name" value="LRR_1"/>
    <property type="match status" value="3"/>
</dbReference>
<dbReference type="InterPro" id="IPR032675">
    <property type="entry name" value="LRR_dom_sf"/>
</dbReference>
<dbReference type="Proteomes" id="UP001227230">
    <property type="component" value="Chromosome 1"/>
</dbReference>
<proteinExistence type="inferred from homology"/>
<dbReference type="InterPro" id="IPR001611">
    <property type="entry name" value="Leu-rich_rpt"/>
</dbReference>
<evidence type="ECO:0000256" key="5">
    <source>
        <dbReference type="ARBA" id="ARBA00022692"/>
    </source>
</evidence>
<comment type="subcellular location">
    <subcellularLocation>
        <location evidence="1">Cell membrane</location>
        <topology evidence="1">Single-pass type I membrane protein</topology>
    </subcellularLocation>
</comment>
<dbReference type="PANTHER" id="PTHR48063:SF90">
    <property type="entry name" value="OS11G0565920 PROTEIN"/>
    <property type="match status" value="1"/>
</dbReference>
<dbReference type="Pfam" id="PF13516">
    <property type="entry name" value="LRR_6"/>
    <property type="match status" value="2"/>
</dbReference>
<keyword evidence="11" id="KW-0325">Glycoprotein</keyword>
<evidence type="ECO:0000259" key="13">
    <source>
        <dbReference type="Pfam" id="PF08263"/>
    </source>
</evidence>
<keyword evidence="6" id="KW-0732">Signal</keyword>
<keyword evidence="5 12" id="KW-0812">Transmembrane</keyword>
<evidence type="ECO:0000256" key="6">
    <source>
        <dbReference type="ARBA" id="ARBA00022729"/>
    </source>
</evidence>
<reference evidence="15 16" key="1">
    <citation type="journal article" date="2023" name="Hortic Res">
        <title>The complete reference genome for grapevine (Vitis vinifera L.) genetics and breeding.</title>
        <authorList>
            <person name="Shi X."/>
            <person name="Cao S."/>
            <person name="Wang X."/>
            <person name="Huang S."/>
            <person name="Wang Y."/>
            <person name="Liu Z."/>
            <person name="Liu W."/>
            <person name="Leng X."/>
            <person name="Peng Y."/>
            <person name="Wang N."/>
            <person name="Wang Y."/>
            <person name="Ma Z."/>
            <person name="Xu X."/>
            <person name="Zhang F."/>
            <person name="Xue H."/>
            <person name="Zhong H."/>
            <person name="Wang Y."/>
            <person name="Zhang K."/>
            <person name="Velt A."/>
            <person name="Avia K."/>
            <person name="Holtgrawe D."/>
            <person name="Grimplet J."/>
            <person name="Matus J.T."/>
            <person name="Ware D."/>
            <person name="Wu X."/>
            <person name="Wang H."/>
            <person name="Liu C."/>
            <person name="Fang Y."/>
            <person name="Rustenholz C."/>
            <person name="Cheng Z."/>
            <person name="Xiao H."/>
            <person name="Zhou Y."/>
        </authorList>
    </citation>
    <scope>NUCLEOTIDE SEQUENCE [LARGE SCALE GENOMIC DNA]</scope>
    <source>
        <strain evidence="16">cv. Pinot noir / PN40024</strain>
        <tissue evidence="15">Leaf</tissue>
    </source>
</reference>
<accession>A0ABY9BFR2</accession>
<keyword evidence="4" id="KW-0433">Leucine-rich repeat</keyword>
<keyword evidence="16" id="KW-1185">Reference proteome</keyword>
<keyword evidence="3" id="KW-1003">Cell membrane</keyword>
<evidence type="ECO:0000313" key="16">
    <source>
        <dbReference type="Proteomes" id="UP001227230"/>
    </source>
</evidence>
<sequence length="1009" mass="112624">MVSIQNCATLHSSMASRKTTVPLLILLISLFLKFLMVEALTINSNDIDLNKACIEEERKALLEFRHGLKDPSGRLSSWVGADCCKWTGVDCNNRTGNVVKVDLRDRGFFLLGGEISGSLLDLKHLTYLDLSLNDFQGIPIPNFLGSFERLRYLNLSNAAFGGMIPPHLGNLSQLRYLDLFGGGDYPMRVSNLNWLSGLSSLKYLDLGYVDLSKTTTNWMRAVNMLPFLLELHLSVCELSHFPHYSNPFVNLTSVLVIDLSYNNFNTTLPGWLFNVSTLTDLYLNGGTIKGPIPHVNLRCLCNLVTLDLSHNSIGGEGIEFLSRLSACTNNSLEELNLGGNQVSGQLPDSLGLFKNLKSLDLSYNSFVGPFPNSIQHLTNLESLYLSKNSISGPIPTWIGNLLRMKRLGMSFNLMNGTIPESIGQLRELTELYLDWNSWEGVISEIHFSNLTKLEYFSLHLSPKNQSLRFHVRPEWIPPFSLLYIRISNCYVSPKFPNWLRTQKRLNTIVLKNVGISDTIPEWLWKLDFSWLDISKNQLYGKLPNSLSFSPGAVVVDLSFNRLVGRFPLWFNVIELFLGNNLFSGPIPLNIGELSSLEILDISGNLLNGSIPSSISKLKDLNEIDLSNNHLSGKIPKNWNDLHHLDTIDLSKNKLSGGIPSSMCTISLFNLILGDNNLSGKLSQSLQNCTELHSLDLGNNRFSGEIPKWIGEKMSSLRQLRLRGNMLTGDIPEQLCGLSYLHILDLALNNLSGSIPQCLGNLTALRSVTLLNIESDDNIGGRGSYSGRMELVVKGQYMEFDSILPIVNLIDLSSNNIWGEIPEEITNLPTLGTLNLSQNQLIGKIPERIEAMQGLETLDLSCNRLLGSIPPSMSSLTLLNHLNLSHNLLSGPLPTTNQFSTFNNSSIYEANLGLCGPPLSTNCSTLNDQDHKDEEKDEDEDEWDLSWFFISMGLGFPVGFWVVCGSLALKQSWRQANFRFIDETRDRLYVFTAVNVARLKRKMETDGVHG</sequence>
<evidence type="ECO:0000313" key="15">
    <source>
        <dbReference type="EMBL" id="WJZ81625.1"/>
    </source>
</evidence>
<dbReference type="PROSITE" id="PS51450">
    <property type="entry name" value="LRR"/>
    <property type="match status" value="1"/>
</dbReference>
<dbReference type="PANTHER" id="PTHR48063">
    <property type="entry name" value="LRR RECEPTOR-LIKE KINASE"/>
    <property type="match status" value="1"/>
</dbReference>
<evidence type="ECO:0000256" key="9">
    <source>
        <dbReference type="ARBA" id="ARBA00023136"/>
    </source>
</evidence>
<dbReference type="SMART" id="SM00369">
    <property type="entry name" value="LRR_TYP"/>
    <property type="match status" value="10"/>
</dbReference>
<feature type="domain" description="Disease resistance R13L4/SHOC-2-like LRR" evidence="14">
    <location>
        <begin position="335"/>
        <end position="502"/>
    </location>
</feature>
<dbReference type="Pfam" id="PF08263">
    <property type="entry name" value="LRRNT_2"/>
    <property type="match status" value="1"/>
</dbReference>
<evidence type="ECO:0000256" key="12">
    <source>
        <dbReference type="SAM" id="Phobius"/>
    </source>
</evidence>
<feature type="domain" description="Disease resistance R13L4/SHOC-2-like LRR" evidence="14">
    <location>
        <begin position="586"/>
        <end position="772"/>
    </location>
</feature>
<evidence type="ECO:0000256" key="4">
    <source>
        <dbReference type="ARBA" id="ARBA00022614"/>
    </source>
</evidence>
<dbReference type="EMBL" id="CP126648">
    <property type="protein sequence ID" value="WJZ81625.1"/>
    <property type="molecule type" value="Genomic_DNA"/>
</dbReference>